<dbReference type="PANTHER" id="PTHR46577:SF1">
    <property type="entry name" value="HTH-TYPE TRANSCRIPTIONAL REGULATORY PROTEIN GABR"/>
    <property type="match status" value="1"/>
</dbReference>
<evidence type="ECO:0000256" key="3">
    <source>
        <dbReference type="ARBA" id="ARBA00023015"/>
    </source>
</evidence>
<evidence type="ECO:0000313" key="7">
    <source>
        <dbReference type="EMBL" id="GLH68091.1"/>
    </source>
</evidence>
<dbReference type="CDD" id="cd07377">
    <property type="entry name" value="WHTH_GntR"/>
    <property type="match status" value="1"/>
</dbReference>
<comment type="similarity">
    <text evidence="1">In the C-terminal section; belongs to the class-I pyridoxal-phosphate-dependent aminotransferase family.</text>
</comment>
<dbReference type="Pfam" id="PF00392">
    <property type="entry name" value="GntR"/>
    <property type="match status" value="1"/>
</dbReference>
<evidence type="ECO:0000256" key="5">
    <source>
        <dbReference type="ARBA" id="ARBA00023163"/>
    </source>
</evidence>
<dbReference type="PROSITE" id="PS50949">
    <property type="entry name" value="HTH_GNTR"/>
    <property type="match status" value="1"/>
</dbReference>
<evidence type="ECO:0000256" key="4">
    <source>
        <dbReference type="ARBA" id="ARBA00023125"/>
    </source>
</evidence>
<dbReference type="InterPro" id="IPR004839">
    <property type="entry name" value="Aminotransferase_I/II_large"/>
</dbReference>
<dbReference type="InterPro" id="IPR000524">
    <property type="entry name" value="Tscrpt_reg_HTH_GntR"/>
</dbReference>
<dbReference type="Gene3D" id="1.10.10.10">
    <property type="entry name" value="Winged helix-like DNA-binding domain superfamily/Winged helix DNA-binding domain"/>
    <property type="match status" value="1"/>
</dbReference>
<reference evidence="7" key="1">
    <citation type="journal article" date="2023" name="Antonie Van Leeuwenhoek">
        <title>Mesoterricola silvestris gen. nov., sp. nov., Mesoterricola sediminis sp. nov., Geothrix oryzae sp. nov., Geothrix edaphica sp. nov., Geothrix rubra sp. nov., and Geothrix limicola sp. nov., six novel members of Acidobacteriota isolated from soils.</title>
        <authorList>
            <person name="Itoh H."/>
            <person name="Sugisawa Y."/>
            <person name="Mise K."/>
            <person name="Xu Z."/>
            <person name="Kuniyasu M."/>
            <person name="Ushijima N."/>
            <person name="Kawano K."/>
            <person name="Kobayashi E."/>
            <person name="Shiratori Y."/>
            <person name="Masuda Y."/>
            <person name="Senoo K."/>
        </authorList>
    </citation>
    <scope>NUCLEOTIDE SEQUENCE</scope>
    <source>
        <strain evidence="7">Red802</strain>
    </source>
</reference>
<sequence>MQEIHRGRLHPGDSLPGYRTLGERLGVSRNTVMAAYRELQAEGWVVSTPGEGSVVAPDPPTRMHGQSPTAGGASEATTMGFDLASGLHEAAPKGAPGLLKVGSGLPDPRLLPGAELARAYRRALVLNRQQNLELEDPQGHPMLRQSLARMLGEARGIAASPENILVTRGSQMALFLVGQALLSAGEAVAVEALGHPGVWEAFARAGARCLPVPVDAEGMRVGALAQLAESERLRAVYVTPLRQYPTLVPLTSDRRHRLMALAQSHRFALIENDQDSEFLFEGRPRAPLAAEDRSGVVVHVGTLSKIFSPNLRLGYVHGPAPLIARMRALRQALDRQGDMVLERAFAELLDDGAIHRHLNRMQLAYRTRRDVLCRALERALGDRLRFQVPEGGLALWAQVAAGVDVDRWSARALEHGVAFQPGRRFAFDGSPVQGLRLGFSNYPESDLEEVALRMRAALDGDR</sequence>
<dbReference type="PANTHER" id="PTHR46577">
    <property type="entry name" value="HTH-TYPE TRANSCRIPTIONAL REGULATORY PROTEIN GABR"/>
    <property type="match status" value="1"/>
</dbReference>
<dbReference type="PRINTS" id="PR00035">
    <property type="entry name" value="HTHGNTR"/>
</dbReference>
<dbReference type="SMART" id="SM00345">
    <property type="entry name" value="HTH_GNTR"/>
    <property type="match status" value="1"/>
</dbReference>
<dbReference type="InterPro" id="IPR036388">
    <property type="entry name" value="WH-like_DNA-bd_sf"/>
</dbReference>
<name>A0ABQ5Q119_9BACT</name>
<evidence type="ECO:0000313" key="8">
    <source>
        <dbReference type="Proteomes" id="UP001165044"/>
    </source>
</evidence>
<proteinExistence type="inferred from homology"/>
<dbReference type="SUPFAM" id="SSF46785">
    <property type="entry name" value="Winged helix' DNA-binding domain"/>
    <property type="match status" value="1"/>
</dbReference>
<keyword evidence="4" id="KW-0238">DNA-binding</keyword>
<dbReference type="InterPro" id="IPR015424">
    <property type="entry name" value="PyrdxlP-dep_Trfase"/>
</dbReference>
<dbReference type="Gene3D" id="3.40.640.10">
    <property type="entry name" value="Type I PLP-dependent aspartate aminotransferase-like (Major domain)"/>
    <property type="match status" value="1"/>
</dbReference>
<keyword evidence="3" id="KW-0805">Transcription regulation</keyword>
<gene>
    <name evidence="7" type="ORF">GETHED_24550</name>
</gene>
<keyword evidence="2" id="KW-0663">Pyridoxal phosphate</keyword>
<dbReference type="Pfam" id="PF00155">
    <property type="entry name" value="Aminotran_1_2"/>
    <property type="match status" value="1"/>
</dbReference>
<feature type="domain" description="HTH gntR-type" evidence="6">
    <location>
        <begin position="1"/>
        <end position="58"/>
    </location>
</feature>
<evidence type="ECO:0000259" key="6">
    <source>
        <dbReference type="PROSITE" id="PS50949"/>
    </source>
</evidence>
<evidence type="ECO:0000256" key="2">
    <source>
        <dbReference type="ARBA" id="ARBA00022898"/>
    </source>
</evidence>
<organism evidence="7 8">
    <name type="scientific">Geothrix edaphica</name>
    <dbReference type="NCBI Taxonomy" id="2927976"/>
    <lineage>
        <taxon>Bacteria</taxon>
        <taxon>Pseudomonadati</taxon>
        <taxon>Acidobacteriota</taxon>
        <taxon>Holophagae</taxon>
        <taxon>Holophagales</taxon>
        <taxon>Holophagaceae</taxon>
        <taxon>Geothrix</taxon>
    </lineage>
</organism>
<dbReference type="InterPro" id="IPR015421">
    <property type="entry name" value="PyrdxlP-dep_Trfase_major"/>
</dbReference>
<comment type="caution">
    <text evidence="7">The sequence shown here is derived from an EMBL/GenBank/DDBJ whole genome shotgun (WGS) entry which is preliminary data.</text>
</comment>
<dbReference type="SUPFAM" id="SSF53383">
    <property type="entry name" value="PLP-dependent transferases"/>
    <property type="match status" value="1"/>
</dbReference>
<keyword evidence="5" id="KW-0804">Transcription</keyword>
<dbReference type="Proteomes" id="UP001165044">
    <property type="component" value="Unassembled WGS sequence"/>
</dbReference>
<keyword evidence="8" id="KW-1185">Reference proteome</keyword>
<dbReference type="InterPro" id="IPR036390">
    <property type="entry name" value="WH_DNA-bd_sf"/>
</dbReference>
<dbReference type="InterPro" id="IPR051446">
    <property type="entry name" value="HTH_trans_reg/aminotransferase"/>
</dbReference>
<protein>
    <submittedName>
        <fullName evidence="7">GntR family transcriptional regulator</fullName>
    </submittedName>
</protein>
<dbReference type="CDD" id="cd00609">
    <property type="entry name" value="AAT_like"/>
    <property type="match status" value="1"/>
</dbReference>
<accession>A0ABQ5Q119</accession>
<evidence type="ECO:0000256" key="1">
    <source>
        <dbReference type="ARBA" id="ARBA00005384"/>
    </source>
</evidence>
<dbReference type="EMBL" id="BSDC01000003">
    <property type="protein sequence ID" value="GLH68091.1"/>
    <property type="molecule type" value="Genomic_DNA"/>
</dbReference>